<dbReference type="GO" id="GO:0020037">
    <property type="term" value="F:heme binding"/>
    <property type="evidence" value="ECO:0007669"/>
    <property type="project" value="InterPro"/>
</dbReference>
<keyword evidence="4" id="KW-0408">Iron</keyword>
<evidence type="ECO:0000256" key="1">
    <source>
        <dbReference type="ARBA" id="ARBA00022448"/>
    </source>
</evidence>
<dbReference type="InterPro" id="IPR009050">
    <property type="entry name" value="Globin-like_sf"/>
</dbReference>
<dbReference type="Pfam" id="PF01152">
    <property type="entry name" value="Bac_globin"/>
    <property type="match status" value="1"/>
</dbReference>
<dbReference type="InterPro" id="IPR012292">
    <property type="entry name" value="Globin/Proto"/>
</dbReference>
<dbReference type="Gene3D" id="1.10.490.10">
    <property type="entry name" value="Globins"/>
    <property type="match status" value="1"/>
</dbReference>
<sequence>MQINGLQQSLFERIGGRDKLKELLRYFYADVRQHALLGPIFNAHIDDWPAHIENIADFWSGLTGGPARYRGGMPWKHVNLGLDESHFQAWLGLWKRTCATHLKESEASEMGQLADKIGQRLRGIIAKHAPPPTNGP</sequence>
<dbReference type="Proteomes" id="UP000000925">
    <property type="component" value="Chromosome"/>
</dbReference>
<dbReference type="CDD" id="cd08916">
    <property type="entry name" value="TrHb3_P"/>
    <property type="match status" value="1"/>
</dbReference>
<dbReference type="KEGG" id="caa:Caka_3056"/>
<evidence type="ECO:0000256" key="2">
    <source>
        <dbReference type="ARBA" id="ARBA00022617"/>
    </source>
</evidence>
<reference evidence="5 6" key="1">
    <citation type="journal article" date="2010" name="Stand. Genomic Sci.">
        <title>Complete genome sequence of Coraliomargarita akajimensis type strain (04OKA010-24).</title>
        <authorList>
            <person name="Mavromatis K."/>
            <person name="Abt B."/>
            <person name="Brambilla E."/>
            <person name="Lapidus A."/>
            <person name="Copeland A."/>
            <person name="Deshpande S."/>
            <person name="Nolan M."/>
            <person name="Lucas S."/>
            <person name="Tice H."/>
            <person name="Cheng J.F."/>
            <person name="Han C."/>
            <person name="Detter J.C."/>
            <person name="Woyke T."/>
            <person name="Goodwin L."/>
            <person name="Pitluck S."/>
            <person name="Held B."/>
            <person name="Brettin T."/>
            <person name="Tapia R."/>
            <person name="Ivanova N."/>
            <person name="Mikhailova N."/>
            <person name="Pati A."/>
            <person name="Liolios K."/>
            <person name="Chen A."/>
            <person name="Palaniappan K."/>
            <person name="Land M."/>
            <person name="Hauser L."/>
            <person name="Chang Y.J."/>
            <person name="Jeffries C.D."/>
            <person name="Rohde M."/>
            <person name="Goker M."/>
            <person name="Bristow J."/>
            <person name="Eisen J.A."/>
            <person name="Markowitz V."/>
            <person name="Hugenholtz P."/>
            <person name="Klenk H.P."/>
            <person name="Kyrpides N.C."/>
        </authorList>
    </citation>
    <scope>NUCLEOTIDE SEQUENCE [LARGE SCALE GENOMIC DNA]</scope>
    <source>
        <strain evidence="6">DSM 45221 / IAM 15411 / JCM 23193 / KCTC 12865</strain>
    </source>
</reference>
<dbReference type="OrthoDB" id="25954at2"/>
<dbReference type="AlphaFoldDB" id="D5EI29"/>
<evidence type="ECO:0000256" key="4">
    <source>
        <dbReference type="ARBA" id="ARBA00023004"/>
    </source>
</evidence>
<dbReference type="eggNOG" id="COG2346">
    <property type="taxonomic scope" value="Bacteria"/>
</dbReference>
<gene>
    <name evidence="5" type="ordered locus">Caka_3056</name>
</gene>
<proteinExistence type="predicted"/>
<dbReference type="GO" id="GO:0046872">
    <property type="term" value="F:metal ion binding"/>
    <property type="evidence" value="ECO:0007669"/>
    <property type="project" value="UniProtKB-KW"/>
</dbReference>
<name>D5EI29_CORAD</name>
<dbReference type="STRING" id="583355.Caka_3056"/>
<organism evidence="5 6">
    <name type="scientific">Coraliomargarita akajimensis (strain DSM 45221 / IAM 15411 / JCM 23193 / KCTC 12865 / 04OKA010-24)</name>
    <dbReference type="NCBI Taxonomy" id="583355"/>
    <lineage>
        <taxon>Bacteria</taxon>
        <taxon>Pseudomonadati</taxon>
        <taxon>Verrucomicrobiota</taxon>
        <taxon>Opitutia</taxon>
        <taxon>Puniceicoccales</taxon>
        <taxon>Coraliomargaritaceae</taxon>
        <taxon>Coraliomargarita</taxon>
    </lineage>
</organism>
<dbReference type="InterPro" id="IPR001486">
    <property type="entry name" value="Hemoglobin_trunc"/>
</dbReference>
<keyword evidence="1" id="KW-0813">Transport</keyword>
<evidence type="ECO:0000256" key="3">
    <source>
        <dbReference type="ARBA" id="ARBA00022723"/>
    </source>
</evidence>
<accession>D5EI29</accession>
<dbReference type="HOGENOM" id="CLU_104957_4_1_0"/>
<keyword evidence="3" id="KW-0479">Metal-binding</keyword>
<keyword evidence="2" id="KW-0349">Heme</keyword>
<protein>
    <submittedName>
        <fullName evidence="5">Globin</fullName>
    </submittedName>
</protein>
<evidence type="ECO:0000313" key="5">
    <source>
        <dbReference type="EMBL" id="ADE56069.1"/>
    </source>
</evidence>
<evidence type="ECO:0000313" key="6">
    <source>
        <dbReference type="Proteomes" id="UP000000925"/>
    </source>
</evidence>
<dbReference type="SUPFAM" id="SSF46458">
    <property type="entry name" value="Globin-like"/>
    <property type="match status" value="1"/>
</dbReference>
<dbReference type="RefSeq" id="WP_013044785.1">
    <property type="nucleotide sequence ID" value="NC_014008.1"/>
</dbReference>
<keyword evidence="6" id="KW-1185">Reference proteome</keyword>
<dbReference type="EMBL" id="CP001998">
    <property type="protein sequence ID" value="ADE56069.1"/>
    <property type="molecule type" value="Genomic_DNA"/>
</dbReference>
<dbReference type="GO" id="GO:0019825">
    <property type="term" value="F:oxygen binding"/>
    <property type="evidence" value="ECO:0007669"/>
    <property type="project" value="InterPro"/>
</dbReference>